<dbReference type="Proteomes" id="UP000542973">
    <property type="component" value="Unassembled WGS sequence"/>
</dbReference>
<organism evidence="1 2">
    <name type="scientific">Cupriavidus gilardii</name>
    <dbReference type="NCBI Taxonomy" id="82541"/>
    <lineage>
        <taxon>Bacteria</taxon>
        <taxon>Pseudomonadati</taxon>
        <taxon>Pseudomonadota</taxon>
        <taxon>Betaproteobacteria</taxon>
        <taxon>Burkholderiales</taxon>
        <taxon>Burkholderiaceae</taxon>
        <taxon>Cupriavidus</taxon>
    </lineage>
</organism>
<comment type="caution">
    <text evidence="1">The sequence shown here is derived from an EMBL/GenBank/DDBJ whole genome shotgun (WGS) entry which is preliminary data.</text>
</comment>
<dbReference type="AlphaFoldDB" id="A0A849BIX1"/>
<evidence type="ECO:0000313" key="1">
    <source>
        <dbReference type="EMBL" id="NNH14054.1"/>
    </source>
</evidence>
<reference evidence="1 2" key="1">
    <citation type="submission" date="2020-05" db="EMBL/GenBank/DDBJ databases">
        <title>MicrobeNet Type strains.</title>
        <authorList>
            <person name="Nicholson A.C."/>
        </authorList>
    </citation>
    <scope>NUCLEOTIDE SEQUENCE [LARGE SCALE GENOMIC DNA]</scope>
    <source>
        <strain evidence="1 2">ATCC 700815</strain>
    </source>
</reference>
<sequence length="80" mass="8807">MKDVNLDALERLAEEKRGRASMSVTPRQILSLIAHIRELEQDAARYRFQRANAVESAGITADQWDALVDAAMPPSNGAKA</sequence>
<protein>
    <recommendedName>
        <fullName evidence="3">CopG family transcriptional regulator</fullName>
    </recommendedName>
</protein>
<dbReference type="RefSeq" id="WP_053821955.1">
    <property type="nucleotide sequence ID" value="NZ_BAAAEB010000058.1"/>
</dbReference>
<name>A0A849BIX1_9BURK</name>
<accession>A0A849BIX1</accession>
<evidence type="ECO:0008006" key="3">
    <source>
        <dbReference type="Google" id="ProtNLM"/>
    </source>
</evidence>
<dbReference type="EMBL" id="JABEMD010000073">
    <property type="protein sequence ID" value="NNH14054.1"/>
    <property type="molecule type" value="Genomic_DNA"/>
</dbReference>
<gene>
    <name evidence="1" type="ORF">HLB16_24710</name>
</gene>
<evidence type="ECO:0000313" key="2">
    <source>
        <dbReference type="Proteomes" id="UP000542973"/>
    </source>
</evidence>
<proteinExistence type="predicted"/>